<evidence type="ECO:0000313" key="2">
    <source>
        <dbReference type="Proteomes" id="UP000237246"/>
    </source>
</evidence>
<comment type="caution">
    <text evidence="1">The sequence shown here is derived from an EMBL/GenBank/DDBJ whole genome shotgun (WGS) entry which is preliminary data.</text>
</comment>
<evidence type="ECO:0000313" key="1">
    <source>
        <dbReference type="EMBL" id="POI34456.1"/>
    </source>
</evidence>
<reference evidence="1 2" key="1">
    <citation type="submission" date="2018-01" db="EMBL/GenBank/DDBJ databases">
        <title>Comparison of the Chinese Bamboo Partridge and Red Junglefowl genome sequences highlights the importance of demography in genome evolution.</title>
        <authorList>
            <person name="Tiley G.P."/>
            <person name="Kimball R.T."/>
            <person name="Braun E.L."/>
            <person name="Burleigh J.G."/>
        </authorList>
    </citation>
    <scope>NUCLEOTIDE SEQUENCE [LARGE SCALE GENOMIC DNA]</scope>
    <source>
        <strain evidence="1">RTK389</strain>
        <tissue evidence="1">Blood</tissue>
    </source>
</reference>
<dbReference type="Proteomes" id="UP000237246">
    <property type="component" value="Unassembled WGS sequence"/>
</dbReference>
<proteinExistence type="predicted"/>
<dbReference type="EMBL" id="PPHD01001762">
    <property type="protein sequence ID" value="POI34456.1"/>
    <property type="molecule type" value="Genomic_DNA"/>
</dbReference>
<name>A0A2P4TDP1_BAMTH</name>
<keyword evidence="2" id="KW-1185">Reference proteome</keyword>
<accession>A0A2P4TDP1</accession>
<sequence length="42" mass="4548">MNQAQTTLLVLYATAIRFPSTPTSGTNFLTMTNCLGGKRSLK</sequence>
<protein>
    <submittedName>
        <fullName evidence="1">Uncharacterized protein</fullName>
    </submittedName>
</protein>
<gene>
    <name evidence="1" type="ORF">CIB84_001792</name>
</gene>
<dbReference type="AlphaFoldDB" id="A0A2P4TDP1"/>
<organism evidence="1 2">
    <name type="scientific">Bambusicola thoracicus</name>
    <name type="common">Chinese bamboo-partridge</name>
    <name type="synonym">Perdix thoracica</name>
    <dbReference type="NCBI Taxonomy" id="9083"/>
    <lineage>
        <taxon>Eukaryota</taxon>
        <taxon>Metazoa</taxon>
        <taxon>Chordata</taxon>
        <taxon>Craniata</taxon>
        <taxon>Vertebrata</taxon>
        <taxon>Euteleostomi</taxon>
        <taxon>Archelosauria</taxon>
        <taxon>Archosauria</taxon>
        <taxon>Dinosauria</taxon>
        <taxon>Saurischia</taxon>
        <taxon>Theropoda</taxon>
        <taxon>Coelurosauria</taxon>
        <taxon>Aves</taxon>
        <taxon>Neognathae</taxon>
        <taxon>Galloanserae</taxon>
        <taxon>Galliformes</taxon>
        <taxon>Phasianidae</taxon>
        <taxon>Perdicinae</taxon>
        <taxon>Bambusicola</taxon>
    </lineage>
</organism>